<keyword evidence="10" id="KW-0732">Signal</keyword>
<dbReference type="InParanoid" id="A0A2N3N238"/>
<dbReference type="SUPFAM" id="SSF53448">
    <property type="entry name" value="Nucleotide-diphospho-sugar transferases"/>
    <property type="match status" value="1"/>
</dbReference>
<dbReference type="PANTHER" id="PTHR31646">
    <property type="entry name" value="ALPHA-1,2-MANNOSYLTRANSFERASE MNN2"/>
    <property type="match status" value="1"/>
</dbReference>
<dbReference type="AlphaFoldDB" id="A0A2N3N238"/>
<keyword evidence="8" id="KW-0333">Golgi apparatus</keyword>
<sequence length="501" mass="57167">MIFPARRRAWWPFITIPALLFVIVKIQLNNSAAWASDAPTPSLEKHQHTSEAADAFRKSDAVKFLQSQRVQDFWKELHGALTDGDIGVGKLELLDDGPSDEYVDPNSKYQGQRQRENHVDISEEQLGSLQKHYQVFSAKIDPLANRMHYWKNSRGIVMGGGGKYTRIALTSILLLRHVGCKLPIQVFIDTHAEYDAHICEHSFPRLNAECLIMEDVIGDTKIGSYQYKVLSIIFSPFQHVLFLDADAWAIKDPAFLFEVEPYKSKGLITFPDFWVSTASPAFYDITGTPMGSPTERRSSESGILMYNKDMHADSLILTAYFNFYGPGRYYTLLTQGTHGEGDKETYLHAALNLGRPFYDVKEKNGIVGRHINGTFNGAAMVQHDPNDDWKLQEHMRIHGEPKKTKDDKIVQSKPLFVHHNIWKIDLYDLGDGLSPIHKLNEKGKISRVWGDQKDLFGRAGFDIEEMMFRVMIHAKCRVAAPRDECKGLWKYYRTIFKPAAR</sequence>
<dbReference type="GO" id="GO:0000026">
    <property type="term" value="F:alpha-1,2-mannosyltransferase activity"/>
    <property type="evidence" value="ECO:0007669"/>
    <property type="project" value="TreeGrafter"/>
</dbReference>
<keyword evidence="4" id="KW-0808">Transferase</keyword>
<keyword evidence="7" id="KW-1133">Transmembrane helix</keyword>
<evidence type="ECO:0000313" key="12">
    <source>
        <dbReference type="Proteomes" id="UP000233524"/>
    </source>
</evidence>
<dbReference type="GO" id="GO:0000139">
    <property type="term" value="C:Golgi membrane"/>
    <property type="evidence" value="ECO:0007669"/>
    <property type="project" value="UniProtKB-SubCell"/>
</dbReference>
<evidence type="ECO:0000256" key="4">
    <source>
        <dbReference type="ARBA" id="ARBA00022679"/>
    </source>
</evidence>
<dbReference type="EMBL" id="NLAX01001034">
    <property type="protein sequence ID" value="PKS06487.1"/>
    <property type="molecule type" value="Genomic_DNA"/>
</dbReference>
<evidence type="ECO:0000256" key="1">
    <source>
        <dbReference type="ARBA" id="ARBA00004323"/>
    </source>
</evidence>
<evidence type="ECO:0000256" key="9">
    <source>
        <dbReference type="ARBA" id="ARBA00023136"/>
    </source>
</evidence>
<gene>
    <name evidence="11" type="ORF">jhhlp_007235</name>
</gene>
<dbReference type="FunCoup" id="A0A2N3N238">
    <property type="interactions" value="67"/>
</dbReference>
<dbReference type="VEuPathDB" id="FungiDB:jhhlp_007235"/>
<comment type="similarity">
    <text evidence="3">Belongs to the MNN1/MNT family.</text>
</comment>
<keyword evidence="12" id="KW-1185">Reference proteome</keyword>
<keyword evidence="6" id="KW-0735">Signal-anchor</keyword>
<protein>
    <recommendedName>
        <fullName evidence="13">Alpha-1,2-mannosyltransferase</fullName>
    </recommendedName>
</protein>
<evidence type="ECO:0000256" key="6">
    <source>
        <dbReference type="ARBA" id="ARBA00022968"/>
    </source>
</evidence>
<name>A0A2N3N238_9PEZI</name>
<dbReference type="Proteomes" id="UP000233524">
    <property type="component" value="Unassembled WGS sequence"/>
</dbReference>
<reference evidence="11 12" key="1">
    <citation type="journal article" date="2017" name="G3 (Bethesda)">
        <title>First Draft Genome Sequence of the Pathogenic Fungus Lomentospora prolificans (Formerly Scedosporium prolificans).</title>
        <authorList>
            <person name="Luo R."/>
            <person name="Zimin A."/>
            <person name="Workman R."/>
            <person name="Fan Y."/>
            <person name="Pertea G."/>
            <person name="Grossman N."/>
            <person name="Wear M.P."/>
            <person name="Jia B."/>
            <person name="Miller H."/>
            <person name="Casadevall A."/>
            <person name="Timp W."/>
            <person name="Zhang S.X."/>
            <person name="Salzberg S.L."/>
        </authorList>
    </citation>
    <scope>NUCLEOTIDE SEQUENCE [LARGE SCALE GENOMIC DNA]</scope>
    <source>
        <strain evidence="11 12">JHH-5317</strain>
    </source>
</reference>
<dbReference type="InterPro" id="IPR029044">
    <property type="entry name" value="Nucleotide-diphossugar_trans"/>
</dbReference>
<evidence type="ECO:0000313" key="11">
    <source>
        <dbReference type="EMBL" id="PKS06487.1"/>
    </source>
</evidence>
<feature type="signal peptide" evidence="10">
    <location>
        <begin position="1"/>
        <end position="26"/>
    </location>
</feature>
<keyword evidence="5" id="KW-0812">Transmembrane</keyword>
<evidence type="ECO:0000256" key="3">
    <source>
        <dbReference type="ARBA" id="ARBA00009105"/>
    </source>
</evidence>
<evidence type="ECO:0008006" key="13">
    <source>
        <dbReference type="Google" id="ProtNLM"/>
    </source>
</evidence>
<comment type="caution">
    <text evidence="11">The sequence shown here is derived from an EMBL/GenBank/DDBJ whole genome shotgun (WGS) entry which is preliminary data.</text>
</comment>
<evidence type="ECO:0000256" key="10">
    <source>
        <dbReference type="SAM" id="SignalP"/>
    </source>
</evidence>
<feature type="chain" id="PRO_5014801011" description="Alpha-1,2-mannosyltransferase" evidence="10">
    <location>
        <begin position="27"/>
        <end position="501"/>
    </location>
</feature>
<proteinExistence type="inferred from homology"/>
<keyword evidence="9" id="KW-0472">Membrane</keyword>
<dbReference type="PANTHER" id="PTHR31646:SF1">
    <property type="entry name" value="ALPHA-1,2-MANNOSYLTRANSFERASE MNN2"/>
    <property type="match status" value="1"/>
</dbReference>
<dbReference type="OrthoDB" id="4484309at2759"/>
<evidence type="ECO:0000256" key="8">
    <source>
        <dbReference type="ARBA" id="ARBA00023034"/>
    </source>
</evidence>
<accession>A0A2N3N238</accession>
<dbReference type="GO" id="GO:0046354">
    <property type="term" value="P:mannan biosynthetic process"/>
    <property type="evidence" value="ECO:0007669"/>
    <property type="project" value="TreeGrafter"/>
</dbReference>
<dbReference type="STRING" id="41688.A0A2N3N238"/>
<organism evidence="11 12">
    <name type="scientific">Lomentospora prolificans</name>
    <dbReference type="NCBI Taxonomy" id="41688"/>
    <lineage>
        <taxon>Eukaryota</taxon>
        <taxon>Fungi</taxon>
        <taxon>Dikarya</taxon>
        <taxon>Ascomycota</taxon>
        <taxon>Pezizomycotina</taxon>
        <taxon>Sordariomycetes</taxon>
        <taxon>Hypocreomycetidae</taxon>
        <taxon>Microascales</taxon>
        <taxon>Microascaceae</taxon>
        <taxon>Lomentospora</taxon>
    </lineage>
</organism>
<comment type="subcellular location">
    <subcellularLocation>
        <location evidence="1">Golgi apparatus membrane</location>
        <topology evidence="1">Single-pass type II membrane protein</topology>
    </subcellularLocation>
</comment>
<evidence type="ECO:0000256" key="7">
    <source>
        <dbReference type="ARBA" id="ARBA00022989"/>
    </source>
</evidence>
<comment type="pathway">
    <text evidence="2">Protein modification; protein glycosylation.</text>
</comment>
<dbReference type="InterPro" id="IPR022751">
    <property type="entry name" value="Alpha_mannosyltransferase"/>
</dbReference>
<evidence type="ECO:0000256" key="2">
    <source>
        <dbReference type="ARBA" id="ARBA00004922"/>
    </source>
</evidence>
<dbReference type="Pfam" id="PF11051">
    <property type="entry name" value="Mannosyl_trans3"/>
    <property type="match status" value="2"/>
</dbReference>
<evidence type="ECO:0000256" key="5">
    <source>
        <dbReference type="ARBA" id="ARBA00022692"/>
    </source>
</evidence>